<dbReference type="SUPFAM" id="SSF54843">
    <property type="entry name" value="Ribosomal protein L22"/>
    <property type="match status" value="1"/>
</dbReference>
<organism evidence="5 6">
    <name type="scientific">Jimgerdemannia flammicorona</name>
    <dbReference type="NCBI Taxonomy" id="994334"/>
    <lineage>
        <taxon>Eukaryota</taxon>
        <taxon>Fungi</taxon>
        <taxon>Fungi incertae sedis</taxon>
        <taxon>Mucoromycota</taxon>
        <taxon>Mucoromycotina</taxon>
        <taxon>Endogonomycetes</taxon>
        <taxon>Endogonales</taxon>
        <taxon>Endogonaceae</taxon>
        <taxon>Jimgerdemannia</taxon>
    </lineage>
</organism>
<name>A0A433P962_9FUNG</name>
<comment type="caution">
    <text evidence="5">The sequence shown here is derived from an EMBL/GenBank/DDBJ whole genome shotgun (WGS) entry which is preliminary data.</text>
</comment>
<dbReference type="GO" id="GO:0003735">
    <property type="term" value="F:structural constituent of ribosome"/>
    <property type="evidence" value="ECO:0007669"/>
    <property type="project" value="InterPro"/>
</dbReference>
<dbReference type="AlphaFoldDB" id="A0A433P962"/>
<accession>A0A433P962</accession>
<dbReference type="Proteomes" id="UP000274822">
    <property type="component" value="Unassembled WGS sequence"/>
</dbReference>
<evidence type="ECO:0000256" key="4">
    <source>
        <dbReference type="RuleBase" id="RU004005"/>
    </source>
</evidence>
<dbReference type="PANTHER" id="PTHR13501:SF8">
    <property type="entry name" value="LARGE RIBOSOMAL SUBUNIT PROTEIN UL22M"/>
    <property type="match status" value="1"/>
</dbReference>
<evidence type="ECO:0000256" key="2">
    <source>
        <dbReference type="ARBA" id="ARBA00022980"/>
    </source>
</evidence>
<dbReference type="GO" id="GO:0006412">
    <property type="term" value="P:translation"/>
    <property type="evidence" value="ECO:0007669"/>
    <property type="project" value="InterPro"/>
</dbReference>
<dbReference type="InterPro" id="IPR001063">
    <property type="entry name" value="Ribosomal_uL22"/>
</dbReference>
<evidence type="ECO:0000256" key="1">
    <source>
        <dbReference type="ARBA" id="ARBA00009451"/>
    </source>
</evidence>
<dbReference type="CDD" id="cd00336">
    <property type="entry name" value="Ribosomal_L22"/>
    <property type="match status" value="1"/>
</dbReference>
<evidence type="ECO:0000313" key="5">
    <source>
        <dbReference type="EMBL" id="RUS14073.1"/>
    </source>
</evidence>
<dbReference type="InterPro" id="IPR047867">
    <property type="entry name" value="Ribosomal_uL22_bac/org-type"/>
</dbReference>
<evidence type="ECO:0000256" key="3">
    <source>
        <dbReference type="ARBA" id="ARBA00023274"/>
    </source>
</evidence>
<dbReference type="Gene3D" id="3.90.470.10">
    <property type="entry name" value="Ribosomal protein L22/L17"/>
    <property type="match status" value="1"/>
</dbReference>
<dbReference type="PANTHER" id="PTHR13501">
    <property type="entry name" value="CHLOROPLAST 50S RIBOSOMAL PROTEIN L22-RELATED"/>
    <property type="match status" value="1"/>
</dbReference>
<keyword evidence="2 4" id="KW-0689">Ribosomal protein</keyword>
<dbReference type="InterPro" id="IPR036394">
    <property type="entry name" value="Ribosomal_uL22_sf"/>
</dbReference>
<evidence type="ECO:0000313" key="6">
    <source>
        <dbReference type="Proteomes" id="UP000274822"/>
    </source>
</evidence>
<keyword evidence="3 4" id="KW-0687">Ribonucleoprotein</keyword>
<gene>
    <name evidence="5" type="ORF">BC938DRAFT_477540</name>
</gene>
<protein>
    <submittedName>
        <fullName evidence="5">Ribosomal protein L22/L17</fullName>
    </submittedName>
</protein>
<keyword evidence="6" id="KW-1185">Reference proteome</keyword>
<dbReference type="GO" id="GO:0005762">
    <property type="term" value="C:mitochondrial large ribosomal subunit"/>
    <property type="evidence" value="ECO:0007669"/>
    <property type="project" value="TreeGrafter"/>
</dbReference>
<comment type="similarity">
    <text evidence="1 4">Belongs to the universal ribosomal protein uL22 family.</text>
</comment>
<proteinExistence type="inferred from homology"/>
<dbReference type="Pfam" id="PF00237">
    <property type="entry name" value="Ribosomal_L22"/>
    <property type="match status" value="1"/>
</dbReference>
<sequence length="109" mass="12356">MLAQQIHGLPVQEAINQMQFSNKRVLTKILHNLAFARTNAEKQKGIVPKNTVVAQAWVGKGKYIHHIKIHSHGRFGMVHHPTAHIKFILKEQPDSVPKGMDCNHKTKKV</sequence>
<dbReference type="EMBL" id="RBNJ01028145">
    <property type="protein sequence ID" value="RUS14073.1"/>
    <property type="molecule type" value="Genomic_DNA"/>
</dbReference>
<reference evidence="5 6" key="1">
    <citation type="journal article" date="2018" name="New Phytol.">
        <title>Phylogenomics of Endogonaceae and evolution of mycorrhizas within Mucoromycota.</title>
        <authorList>
            <person name="Chang Y."/>
            <person name="Desiro A."/>
            <person name="Na H."/>
            <person name="Sandor L."/>
            <person name="Lipzen A."/>
            <person name="Clum A."/>
            <person name="Barry K."/>
            <person name="Grigoriev I.V."/>
            <person name="Martin F.M."/>
            <person name="Stajich J.E."/>
            <person name="Smith M.E."/>
            <person name="Bonito G."/>
            <person name="Spatafora J.W."/>
        </authorList>
    </citation>
    <scope>NUCLEOTIDE SEQUENCE [LARGE SCALE GENOMIC DNA]</scope>
    <source>
        <strain evidence="5 6">AD002</strain>
    </source>
</reference>